<evidence type="ECO:0000313" key="5">
    <source>
        <dbReference type="Proteomes" id="UP001595868"/>
    </source>
</evidence>
<evidence type="ECO:0000313" key="4">
    <source>
        <dbReference type="EMBL" id="MFC4107586.1"/>
    </source>
</evidence>
<dbReference type="EMBL" id="JBHSBN010000010">
    <property type="protein sequence ID" value="MFC4107586.1"/>
    <property type="molecule type" value="Genomic_DNA"/>
</dbReference>
<dbReference type="InterPro" id="IPR016181">
    <property type="entry name" value="Acyl_CoA_acyltransferase"/>
</dbReference>
<dbReference type="CDD" id="cd04301">
    <property type="entry name" value="NAT_SF"/>
    <property type="match status" value="1"/>
</dbReference>
<dbReference type="SUPFAM" id="SSF55729">
    <property type="entry name" value="Acyl-CoA N-acyltransferases (Nat)"/>
    <property type="match status" value="1"/>
</dbReference>
<dbReference type="InterPro" id="IPR000182">
    <property type="entry name" value="GNAT_dom"/>
</dbReference>
<dbReference type="EC" id="2.3.-.-" evidence="4"/>
<accession>A0ABV8KN88</accession>
<reference evidence="5" key="1">
    <citation type="journal article" date="2019" name="Int. J. Syst. Evol. Microbiol.">
        <title>The Global Catalogue of Microorganisms (GCM) 10K type strain sequencing project: providing services to taxonomists for standard genome sequencing and annotation.</title>
        <authorList>
            <consortium name="The Broad Institute Genomics Platform"/>
            <consortium name="The Broad Institute Genome Sequencing Center for Infectious Disease"/>
            <person name="Wu L."/>
            <person name="Ma J."/>
        </authorList>
    </citation>
    <scope>NUCLEOTIDE SEQUENCE [LARGE SCALE GENOMIC DNA]</scope>
    <source>
        <strain evidence="5">2902at01</strain>
    </source>
</reference>
<gene>
    <name evidence="4" type="ORF">ACFOX0_16860</name>
</gene>
<feature type="domain" description="N-acetyltransferase" evidence="3">
    <location>
        <begin position="3"/>
        <end position="146"/>
    </location>
</feature>
<dbReference type="InterPro" id="IPR050832">
    <property type="entry name" value="Bact_Acetyltransf"/>
</dbReference>
<protein>
    <submittedName>
        <fullName evidence="4">GNAT family N-acetyltransferase</fullName>
        <ecNumber evidence="4">2.3.-.-</ecNumber>
    </submittedName>
</protein>
<sequence length="146" mass="15525">MSLKIRTALPEDSSAVAPLLAELGYPQQVDTLPERIAQLADTPTDAVLVAELDGRVVGVACLHVTVFFHLPGAGRARLTALVVESAYRGAGIGARLLRAAETAAGVRGCSALELTSAAHREAAHRFYRTAGYEDLPHRFIKHLNTG</sequence>
<dbReference type="PROSITE" id="PS51186">
    <property type="entry name" value="GNAT"/>
    <property type="match status" value="1"/>
</dbReference>
<evidence type="ECO:0000259" key="3">
    <source>
        <dbReference type="PROSITE" id="PS51186"/>
    </source>
</evidence>
<dbReference type="Proteomes" id="UP001595868">
    <property type="component" value="Unassembled WGS sequence"/>
</dbReference>
<evidence type="ECO:0000256" key="1">
    <source>
        <dbReference type="ARBA" id="ARBA00022679"/>
    </source>
</evidence>
<name>A0ABV8KN88_9ACTN</name>
<keyword evidence="5" id="KW-1185">Reference proteome</keyword>
<evidence type="ECO:0000256" key="2">
    <source>
        <dbReference type="ARBA" id="ARBA00023315"/>
    </source>
</evidence>
<dbReference type="Gene3D" id="3.40.630.30">
    <property type="match status" value="1"/>
</dbReference>
<dbReference type="Pfam" id="PF00583">
    <property type="entry name" value="Acetyltransf_1"/>
    <property type="match status" value="1"/>
</dbReference>
<keyword evidence="1 4" id="KW-0808">Transferase</keyword>
<keyword evidence="2 4" id="KW-0012">Acyltransferase</keyword>
<dbReference type="PANTHER" id="PTHR43877">
    <property type="entry name" value="AMINOALKYLPHOSPHONATE N-ACETYLTRANSFERASE-RELATED-RELATED"/>
    <property type="match status" value="1"/>
</dbReference>
<comment type="caution">
    <text evidence="4">The sequence shown here is derived from an EMBL/GenBank/DDBJ whole genome shotgun (WGS) entry which is preliminary data.</text>
</comment>
<dbReference type="RefSeq" id="WP_377546680.1">
    <property type="nucleotide sequence ID" value="NZ_JBHSBN010000010.1"/>
</dbReference>
<dbReference type="GO" id="GO:0016746">
    <property type="term" value="F:acyltransferase activity"/>
    <property type="evidence" value="ECO:0007669"/>
    <property type="project" value="UniProtKB-KW"/>
</dbReference>
<organism evidence="4 5">
    <name type="scientific">Micromonospora zhanjiangensis</name>
    <dbReference type="NCBI Taxonomy" id="1522057"/>
    <lineage>
        <taxon>Bacteria</taxon>
        <taxon>Bacillati</taxon>
        <taxon>Actinomycetota</taxon>
        <taxon>Actinomycetes</taxon>
        <taxon>Micromonosporales</taxon>
        <taxon>Micromonosporaceae</taxon>
        <taxon>Micromonospora</taxon>
    </lineage>
</organism>
<proteinExistence type="predicted"/>